<dbReference type="Proteomes" id="UP000541444">
    <property type="component" value="Unassembled WGS sequence"/>
</dbReference>
<keyword evidence="1" id="KW-0963">Cytoplasm</keyword>
<dbReference type="AlphaFoldDB" id="A0A7J7NW88"/>
<comment type="subcellular location">
    <subcellularLocation>
        <location evidence="1">Cytoplasm</location>
    </subcellularLocation>
    <subcellularLocation>
        <location evidence="1">Nucleus</location>
    </subcellularLocation>
</comment>
<proteinExistence type="inferred from homology"/>
<reference evidence="4 5" key="1">
    <citation type="journal article" date="2020" name="IScience">
        <title>Genome Sequencing of the Endangered Kingdonia uniflora (Circaeasteraceae, Ranunculales) Reveals Potential Mechanisms of Evolutionary Specialization.</title>
        <authorList>
            <person name="Sun Y."/>
            <person name="Deng T."/>
            <person name="Zhang A."/>
            <person name="Moore M.J."/>
            <person name="Landis J.B."/>
            <person name="Lin N."/>
            <person name="Zhang H."/>
            <person name="Zhang X."/>
            <person name="Huang J."/>
            <person name="Zhang X."/>
            <person name="Sun H."/>
            <person name="Wang H."/>
        </authorList>
    </citation>
    <scope>NUCLEOTIDE SEQUENCE [LARGE SCALE GENOMIC DNA]</scope>
    <source>
        <strain evidence="4">TB1705</strain>
        <tissue evidence="4">Leaf</tissue>
    </source>
</reference>
<dbReference type="InterPro" id="IPR039768">
    <property type="entry name" value="Nmd3"/>
</dbReference>
<dbReference type="OrthoDB" id="203821at2759"/>
<dbReference type="GO" id="GO:0015031">
    <property type="term" value="P:protein transport"/>
    <property type="evidence" value="ECO:0007669"/>
    <property type="project" value="UniProtKB-KW"/>
</dbReference>
<evidence type="ECO:0000313" key="4">
    <source>
        <dbReference type="EMBL" id="KAF6171419.1"/>
    </source>
</evidence>
<dbReference type="PANTHER" id="PTHR12746:SF2">
    <property type="entry name" value="60S RIBOSOMAL EXPORT PROTEIN NMD3"/>
    <property type="match status" value="1"/>
</dbReference>
<dbReference type="EMBL" id="JACGCM010000497">
    <property type="protein sequence ID" value="KAF6171419.1"/>
    <property type="molecule type" value="Genomic_DNA"/>
</dbReference>
<sequence length="346" mass="39375">MGKCCSVHVVVRQKRGGMPLLGRGWFTHPLVGWVRQIGEPLSIGSCGWFTHPLLQFLRSKSSSWHRSHLFLAPYVPDPAGFRSSNQNQMFSSSTPTAMDTDTGMFRVQQTGVVDVCIKRLNLNNKVRLADAEFIWTEPHSKRIKVKVKVRKEVLNGVILEQGYVAEYVLQDHMCEVCSRVAANPDQWVAAVQLRQHVGHRRTLFYLEQLIIKHDAAVKATKIKQMEHGIDFFFANRSHGLKFVEFVGEVVPVKSRSKKQLVSHDTKSQTYNYKHMFSVEICEICREDLICLPPKVANSLGNLGPLVLCTKVSNNIILVDPFTLRHPFLDADQYRRDPFKALISCSF</sequence>
<dbReference type="PANTHER" id="PTHR12746">
    <property type="entry name" value="NONSENSE-MEDIATED MRNA DECAY PROTEIN 3"/>
    <property type="match status" value="1"/>
</dbReference>
<keyword evidence="5" id="KW-1185">Reference proteome</keyword>
<keyword evidence="1" id="KW-0653">Protein transport</keyword>
<dbReference type="InterPro" id="IPR048899">
    <property type="entry name" value="NMD_SH3"/>
</dbReference>
<comment type="caution">
    <text evidence="4">The sequence shown here is derived from an EMBL/GenBank/DDBJ whole genome shotgun (WGS) entry which is preliminary data.</text>
</comment>
<organism evidence="4 5">
    <name type="scientific">Kingdonia uniflora</name>
    <dbReference type="NCBI Taxonomy" id="39325"/>
    <lineage>
        <taxon>Eukaryota</taxon>
        <taxon>Viridiplantae</taxon>
        <taxon>Streptophyta</taxon>
        <taxon>Embryophyta</taxon>
        <taxon>Tracheophyta</taxon>
        <taxon>Spermatophyta</taxon>
        <taxon>Magnoliopsida</taxon>
        <taxon>Ranunculales</taxon>
        <taxon>Circaeasteraceae</taxon>
        <taxon>Kingdonia</taxon>
    </lineage>
</organism>
<evidence type="ECO:0000259" key="2">
    <source>
        <dbReference type="Pfam" id="PF04981"/>
    </source>
</evidence>
<evidence type="ECO:0000256" key="1">
    <source>
        <dbReference type="RuleBase" id="RU364108"/>
    </source>
</evidence>
<comment type="function">
    <text evidence="1">Acts as an adapter for the XPO1/CRM1-mediated export of the 60S ribosomal subunit.</text>
</comment>
<dbReference type="GO" id="GO:0005737">
    <property type="term" value="C:cytoplasm"/>
    <property type="evidence" value="ECO:0007669"/>
    <property type="project" value="UniProtKB-SubCell"/>
</dbReference>
<dbReference type="Pfam" id="PF04981">
    <property type="entry name" value="NMD3"/>
    <property type="match status" value="1"/>
</dbReference>
<feature type="domain" description="Nmd3 N-terminal" evidence="2">
    <location>
        <begin position="112"/>
        <end position="280"/>
    </location>
</feature>
<evidence type="ECO:0000259" key="3">
    <source>
        <dbReference type="Pfam" id="PF21193"/>
    </source>
</evidence>
<protein>
    <recommendedName>
        <fullName evidence="1">60S ribosomal export protein NMD3</fullName>
    </recommendedName>
</protein>
<keyword evidence="1" id="KW-0813">Transport</keyword>
<accession>A0A7J7NW88</accession>
<dbReference type="GO" id="GO:0005634">
    <property type="term" value="C:nucleus"/>
    <property type="evidence" value="ECO:0007669"/>
    <property type="project" value="UniProtKB-SubCell"/>
</dbReference>
<dbReference type="GO" id="GO:0043023">
    <property type="term" value="F:ribosomal large subunit binding"/>
    <property type="evidence" value="ECO:0007669"/>
    <property type="project" value="InterPro"/>
</dbReference>
<comment type="similarity">
    <text evidence="1">Belongs to the NMD3 family.</text>
</comment>
<dbReference type="InterPro" id="IPR007064">
    <property type="entry name" value="Nmd3_N"/>
</dbReference>
<keyword evidence="1" id="KW-0539">Nucleus</keyword>
<dbReference type="Pfam" id="PF21193">
    <property type="entry name" value="NMD_SH3"/>
    <property type="match status" value="1"/>
</dbReference>
<evidence type="ECO:0000313" key="5">
    <source>
        <dbReference type="Proteomes" id="UP000541444"/>
    </source>
</evidence>
<dbReference type="GO" id="GO:0000055">
    <property type="term" value="P:ribosomal large subunit export from nucleus"/>
    <property type="evidence" value="ECO:0007669"/>
    <property type="project" value="TreeGrafter"/>
</dbReference>
<gene>
    <name evidence="4" type="ORF">GIB67_009560</name>
</gene>
<name>A0A7J7NW88_9MAGN</name>
<feature type="domain" description="60S ribosomal export protein NMD3 SH3" evidence="3">
    <location>
        <begin position="283"/>
        <end position="324"/>
    </location>
</feature>